<keyword evidence="2" id="KW-1133">Transmembrane helix</keyword>
<sequence>MSSNTSESNGSKPLFSGYAYYSIGLTTSVLFIFAFIALILYLCARRIPMNPSQLSQVRNASFDLRTITIRAPPATNSPVQLGVDDETLKTYPALLYSEVKRDQKGGAGGCGGGDSAVATCSICLGDFSESEWLRELPDCGHLFHRKCIDMWLRMKSSCPLCRTSPLPAPVSTPLAEVAPLARSRV</sequence>
<keyword evidence="5" id="KW-1185">Reference proteome</keyword>
<name>A0AAE1TD27_9FABA</name>
<evidence type="ECO:0000259" key="3">
    <source>
        <dbReference type="PROSITE" id="PS50089"/>
    </source>
</evidence>
<accession>A0AAE1TD27</accession>
<dbReference type="PROSITE" id="PS50089">
    <property type="entry name" value="ZF_RING_2"/>
    <property type="match status" value="1"/>
</dbReference>
<keyword evidence="2" id="KW-0472">Membrane</keyword>
<feature type="domain" description="RING-type" evidence="3">
    <location>
        <begin position="120"/>
        <end position="162"/>
    </location>
</feature>
<dbReference type="AlphaFoldDB" id="A0AAE1TD27"/>
<dbReference type="Gene3D" id="3.30.40.10">
    <property type="entry name" value="Zinc/RING finger domain, C3HC4 (zinc finger)"/>
    <property type="match status" value="1"/>
</dbReference>
<dbReference type="Pfam" id="PF13639">
    <property type="entry name" value="zf-RING_2"/>
    <property type="match status" value="1"/>
</dbReference>
<proteinExistence type="predicted"/>
<gene>
    <name evidence="4" type="ORF">QN277_011260</name>
</gene>
<dbReference type="InterPro" id="IPR013083">
    <property type="entry name" value="Znf_RING/FYVE/PHD"/>
</dbReference>
<keyword evidence="1" id="KW-0863">Zinc-finger</keyword>
<protein>
    <recommendedName>
        <fullName evidence="3">RING-type domain-containing protein</fullName>
    </recommendedName>
</protein>
<dbReference type="PANTHER" id="PTHR46719:SF22">
    <property type="entry name" value="ZINC FINGER, C3HC4 TYPE (RING FINGER) PROTEIN"/>
    <property type="match status" value="1"/>
</dbReference>
<keyword evidence="2" id="KW-0812">Transmembrane</keyword>
<dbReference type="PANTHER" id="PTHR46719">
    <property type="entry name" value="TRANSCRIPTION FACTOR C2H2 FAMILY-RELATED"/>
    <property type="match status" value="1"/>
</dbReference>
<dbReference type="Proteomes" id="UP001293593">
    <property type="component" value="Unassembled WGS sequence"/>
</dbReference>
<evidence type="ECO:0000256" key="1">
    <source>
        <dbReference type="PROSITE-ProRule" id="PRU00175"/>
    </source>
</evidence>
<dbReference type="SUPFAM" id="SSF57850">
    <property type="entry name" value="RING/U-box"/>
    <property type="match status" value="1"/>
</dbReference>
<dbReference type="InterPro" id="IPR001841">
    <property type="entry name" value="Znf_RING"/>
</dbReference>
<keyword evidence="1" id="KW-0862">Zinc</keyword>
<dbReference type="CDD" id="cd16461">
    <property type="entry name" value="RING-H2_EL5-like"/>
    <property type="match status" value="1"/>
</dbReference>
<dbReference type="SMART" id="SM00184">
    <property type="entry name" value="RING"/>
    <property type="match status" value="1"/>
</dbReference>
<dbReference type="GO" id="GO:0008270">
    <property type="term" value="F:zinc ion binding"/>
    <property type="evidence" value="ECO:0007669"/>
    <property type="project" value="UniProtKB-KW"/>
</dbReference>
<dbReference type="EMBL" id="JAWXYG010000002">
    <property type="protein sequence ID" value="KAK4279484.1"/>
    <property type="molecule type" value="Genomic_DNA"/>
</dbReference>
<keyword evidence="1" id="KW-0479">Metal-binding</keyword>
<feature type="transmembrane region" description="Helical" evidence="2">
    <location>
        <begin position="20"/>
        <end position="44"/>
    </location>
</feature>
<dbReference type="InterPro" id="IPR045899">
    <property type="entry name" value="ATL71-like"/>
</dbReference>
<evidence type="ECO:0000256" key="2">
    <source>
        <dbReference type="SAM" id="Phobius"/>
    </source>
</evidence>
<evidence type="ECO:0000313" key="4">
    <source>
        <dbReference type="EMBL" id="KAK4279484.1"/>
    </source>
</evidence>
<reference evidence="4" key="1">
    <citation type="submission" date="2023-10" db="EMBL/GenBank/DDBJ databases">
        <title>Chromosome-level genome of the transformable northern wattle, Acacia crassicarpa.</title>
        <authorList>
            <person name="Massaro I."/>
            <person name="Sinha N.R."/>
            <person name="Poethig S."/>
            <person name="Leichty A.R."/>
        </authorList>
    </citation>
    <scope>NUCLEOTIDE SEQUENCE</scope>
    <source>
        <strain evidence="4">Acra3RX</strain>
        <tissue evidence="4">Leaf</tissue>
    </source>
</reference>
<organism evidence="4 5">
    <name type="scientific">Acacia crassicarpa</name>
    <name type="common">northern wattle</name>
    <dbReference type="NCBI Taxonomy" id="499986"/>
    <lineage>
        <taxon>Eukaryota</taxon>
        <taxon>Viridiplantae</taxon>
        <taxon>Streptophyta</taxon>
        <taxon>Embryophyta</taxon>
        <taxon>Tracheophyta</taxon>
        <taxon>Spermatophyta</taxon>
        <taxon>Magnoliopsida</taxon>
        <taxon>eudicotyledons</taxon>
        <taxon>Gunneridae</taxon>
        <taxon>Pentapetalae</taxon>
        <taxon>rosids</taxon>
        <taxon>fabids</taxon>
        <taxon>Fabales</taxon>
        <taxon>Fabaceae</taxon>
        <taxon>Caesalpinioideae</taxon>
        <taxon>mimosoid clade</taxon>
        <taxon>Acacieae</taxon>
        <taxon>Acacia</taxon>
    </lineage>
</organism>
<comment type="caution">
    <text evidence="4">The sequence shown here is derived from an EMBL/GenBank/DDBJ whole genome shotgun (WGS) entry which is preliminary data.</text>
</comment>
<evidence type="ECO:0000313" key="5">
    <source>
        <dbReference type="Proteomes" id="UP001293593"/>
    </source>
</evidence>